<evidence type="ECO:0000313" key="3">
    <source>
        <dbReference type="Proteomes" id="UP001494902"/>
    </source>
</evidence>
<dbReference type="InterPro" id="IPR050509">
    <property type="entry name" value="CoA-transferase_III"/>
</dbReference>
<dbReference type="EC" id="2.8.3.-" evidence="2"/>
<dbReference type="SUPFAM" id="SSF89796">
    <property type="entry name" value="CoA-transferase family III (CaiB/BaiF)"/>
    <property type="match status" value="1"/>
</dbReference>
<sequence length="408" mass="43548">MSPEPTARGPLAGLKVLDLAHQYAGALAGSMLADFGADVVAVEHPDGNMVRTMLPLKDGTSLWWKVAGRGKRAITLKLSDPDGREVALKLAREADVIIENFRPGTLERWELGPEHLEAAGVDAVMLRISGFGQTGPHRTRPGFGSVAEAMSGFAHLTGMPDGPPTFPSTTLADGVTGTFGCLGAMVALNGKLRGVAPKGVQVVDASLVESLFRIIPTQVIGYDQLGLVPTRPGNFIGDHGVLRNLYESADGVWFTASAVGAATIRRILTTVGAEDLIGEIGVTLASHDRDTLEGFFRRADDRVVAWARQRSWADIDAALLAGGVVYERVYDVEAIYADPYFTERENIVEVKDVELGAVRMQGIAPKLPGYDLEIRHAGPTRGHDTDAVLGELGLDTAEIARLRAAQVL</sequence>
<dbReference type="Proteomes" id="UP001494902">
    <property type="component" value="Unassembled WGS sequence"/>
</dbReference>
<gene>
    <name evidence="2" type="ORF">WIS52_04055</name>
</gene>
<evidence type="ECO:0000313" key="2">
    <source>
        <dbReference type="EMBL" id="MEQ3549638.1"/>
    </source>
</evidence>
<dbReference type="PANTHER" id="PTHR48228:SF6">
    <property type="entry name" value="L-CARNITINE COA-TRANSFERASE"/>
    <property type="match status" value="1"/>
</dbReference>
<name>A0ABV1K5B5_9PSEU</name>
<dbReference type="GO" id="GO:0016740">
    <property type="term" value="F:transferase activity"/>
    <property type="evidence" value="ECO:0007669"/>
    <property type="project" value="UniProtKB-KW"/>
</dbReference>
<accession>A0ABV1K5B5</accession>
<keyword evidence="1 2" id="KW-0808">Transferase</keyword>
<proteinExistence type="predicted"/>
<protein>
    <submittedName>
        <fullName evidence="2">CoA transferase</fullName>
        <ecNumber evidence="2">2.8.3.-</ecNumber>
    </submittedName>
</protein>
<dbReference type="InterPro" id="IPR003673">
    <property type="entry name" value="CoA-Trfase_fam_III"/>
</dbReference>
<dbReference type="EMBL" id="JBEDNQ010000001">
    <property type="protein sequence ID" value="MEQ3549638.1"/>
    <property type="molecule type" value="Genomic_DNA"/>
</dbReference>
<dbReference type="RefSeq" id="WP_349296706.1">
    <property type="nucleotide sequence ID" value="NZ_JBEDNQ010000001.1"/>
</dbReference>
<organism evidence="2 3">
    <name type="scientific">Pseudonocardia nematodicida</name>
    <dbReference type="NCBI Taxonomy" id="1206997"/>
    <lineage>
        <taxon>Bacteria</taxon>
        <taxon>Bacillati</taxon>
        <taxon>Actinomycetota</taxon>
        <taxon>Actinomycetes</taxon>
        <taxon>Pseudonocardiales</taxon>
        <taxon>Pseudonocardiaceae</taxon>
        <taxon>Pseudonocardia</taxon>
    </lineage>
</organism>
<comment type="caution">
    <text evidence="2">The sequence shown here is derived from an EMBL/GenBank/DDBJ whole genome shotgun (WGS) entry which is preliminary data.</text>
</comment>
<keyword evidence="3" id="KW-1185">Reference proteome</keyword>
<dbReference type="Pfam" id="PF02515">
    <property type="entry name" value="CoA_transf_3"/>
    <property type="match status" value="1"/>
</dbReference>
<dbReference type="PANTHER" id="PTHR48228">
    <property type="entry name" value="SUCCINYL-COA--D-CITRAMALATE COA-TRANSFERASE"/>
    <property type="match status" value="1"/>
</dbReference>
<dbReference type="Gene3D" id="3.40.50.10540">
    <property type="entry name" value="Crotonobetainyl-coa:carnitine coa-transferase, domain 1"/>
    <property type="match status" value="1"/>
</dbReference>
<reference evidence="2 3" key="1">
    <citation type="submission" date="2024-03" db="EMBL/GenBank/DDBJ databases">
        <title>Draft genome sequence of Pseudonocardia nematodicida JCM 31783.</title>
        <authorList>
            <person name="Butdee W."/>
            <person name="Duangmal K."/>
        </authorList>
    </citation>
    <scope>NUCLEOTIDE SEQUENCE [LARGE SCALE GENOMIC DNA]</scope>
    <source>
        <strain evidence="2 3">JCM 31783</strain>
    </source>
</reference>
<dbReference type="InterPro" id="IPR023606">
    <property type="entry name" value="CoA-Trfase_III_dom_1_sf"/>
</dbReference>
<evidence type="ECO:0000256" key="1">
    <source>
        <dbReference type="ARBA" id="ARBA00022679"/>
    </source>
</evidence>